<protein>
    <submittedName>
        <fullName evidence="2">MBL fold metallo-hydrolase</fullName>
    </submittedName>
</protein>
<name>A0A7M2WR98_9BACT</name>
<dbReference type="EMBL" id="CP063458">
    <property type="protein sequence ID" value="QOV87672.1"/>
    <property type="molecule type" value="Genomic_DNA"/>
</dbReference>
<feature type="domain" description="Metallo-beta-lactamase" evidence="1">
    <location>
        <begin position="13"/>
        <end position="202"/>
    </location>
</feature>
<keyword evidence="3" id="KW-1185">Reference proteome</keyword>
<dbReference type="Gene3D" id="3.60.15.10">
    <property type="entry name" value="Ribonuclease Z/Hydroxyacylglutathione hydrolase-like"/>
    <property type="match status" value="1"/>
</dbReference>
<organism evidence="2 3">
    <name type="scientific">Humisphaera borealis</name>
    <dbReference type="NCBI Taxonomy" id="2807512"/>
    <lineage>
        <taxon>Bacteria</taxon>
        <taxon>Pseudomonadati</taxon>
        <taxon>Planctomycetota</taxon>
        <taxon>Phycisphaerae</taxon>
        <taxon>Tepidisphaerales</taxon>
        <taxon>Tepidisphaeraceae</taxon>
        <taxon>Humisphaera</taxon>
    </lineage>
</organism>
<sequence length="287" mass="31340">MSLDLCILASGSAGNCSVVRSARGTLLIDAGLSPRATERRLAAIGVRLDRIAGVCLTHLDSDHLSASFLAWLCRNGVPIFCHHDKVDALGAIAGRRTIVLRNVQHFGEDGFEPLDGLNVEAIPVHHDAEGSHAFVLEATESRSSAVRIGFATDLGRVPHLLIDRFCDNGGLDILAIESNYCPQMQASSSRPEFLKRRITGGHGHLSNQQAFDAVKRILDRQLAQGNGLPGSVALLHRSQECNCPTKVREMFSRDVRIAKRLVLAEQTESTGWLARRVARIEQMLLWG</sequence>
<dbReference type="RefSeq" id="WP_206290582.1">
    <property type="nucleotide sequence ID" value="NZ_CP063458.1"/>
</dbReference>
<dbReference type="PANTHER" id="PTHR47619:SF1">
    <property type="entry name" value="EXODEOXYRIBONUCLEASE WALJ"/>
    <property type="match status" value="1"/>
</dbReference>
<dbReference type="Proteomes" id="UP000593765">
    <property type="component" value="Chromosome"/>
</dbReference>
<accession>A0A7M2WR98</accession>
<dbReference type="Pfam" id="PF12706">
    <property type="entry name" value="Lactamase_B_2"/>
    <property type="match status" value="1"/>
</dbReference>
<dbReference type="InterPro" id="IPR052533">
    <property type="entry name" value="WalJ/YycJ-like"/>
</dbReference>
<dbReference type="InterPro" id="IPR001279">
    <property type="entry name" value="Metallo-B-lactamas"/>
</dbReference>
<evidence type="ECO:0000259" key="1">
    <source>
        <dbReference type="SMART" id="SM00849"/>
    </source>
</evidence>
<gene>
    <name evidence="2" type="ORF">IPV69_15410</name>
</gene>
<dbReference type="SUPFAM" id="SSF56281">
    <property type="entry name" value="Metallo-hydrolase/oxidoreductase"/>
    <property type="match status" value="1"/>
</dbReference>
<proteinExistence type="predicted"/>
<dbReference type="SMART" id="SM00849">
    <property type="entry name" value="Lactamase_B"/>
    <property type="match status" value="1"/>
</dbReference>
<evidence type="ECO:0000313" key="2">
    <source>
        <dbReference type="EMBL" id="QOV87672.1"/>
    </source>
</evidence>
<dbReference type="AlphaFoldDB" id="A0A7M2WR98"/>
<reference evidence="2 3" key="1">
    <citation type="submission" date="2020-10" db="EMBL/GenBank/DDBJ databases">
        <title>Wide distribution of Phycisphaera-like planctomycetes from WD2101 soil group in peatlands and genome analysis of the first cultivated representative.</title>
        <authorList>
            <person name="Dedysh S.N."/>
            <person name="Beletsky A.V."/>
            <person name="Ivanova A."/>
            <person name="Kulichevskaya I.S."/>
            <person name="Suzina N.E."/>
            <person name="Philippov D.A."/>
            <person name="Rakitin A.L."/>
            <person name="Mardanov A.V."/>
            <person name="Ravin N.V."/>
        </authorList>
    </citation>
    <scope>NUCLEOTIDE SEQUENCE [LARGE SCALE GENOMIC DNA]</scope>
    <source>
        <strain evidence="2 3">M1803</strain>
    </source>
</reference>
<dbReference type="KEGG" id="hbs:IPV69_15410"/>
<dbReference type="InterPro" id="IPR036866">
    <property type="entry name" value="RibonucZ/Hydroxyglut_hydro"/>
</dbReference>
<evidence type="ECO:0000313" key="3">
    <source>
        <dbReference type="Proteomes" id="UP000593765"/>
    </source>
</evidence>
<dbReference type="PANTHER" id="PTHR47619">
    <property type="entry name" value="METALLO-HYDROLASE YYCJ-RELATED"/>
    <property type="match status" value="1"/>
</dbReference>